<dbReference type="EMBL" id="LVCM01000004">
    <property type="protein sequence ID" value="KYL35113.1"/>
    <property type="molecule type" value="Genomic_DNA"/>
</dbReference>
<keyword evidence="1" id="KW-1133">Transmembrane helix</keyword>
<name>A0ABR5VV86_9GAMM</name>
<proteinExistence type="predicted"/>
<keyword evidence="1" id="KW-0472">Membrane</keyword>
<evidence type="ECO:0000313" key="3">
    <source>
        <dbReference type="Proteomes" id="UP000075621"/>
    </source>
</evidence>
<feature type="transmembrane region" description="Helical" evidence="1">
    <location>
        <begin position="99"/>
        <end position="121"/>
    </location>
</feature>
<accession>A0ABR5VV86</accession>
<reference evidence="2 3" key="1">
    <citation type="submission" date="2016-03" db="EMBL/GenBank/DDBJ databases">
        <authorList>
            <person name="Zhang H."/>
            <person name="Liu R."/>
            <person name="Wang M."/>
            <person name="Wang H."/>
            <person name="Wang L."/>
            <person name="Song L."/>
        </authorList>
    </citation>
    <scope>NUCLEOTIDE SEQUENCE [LARGE SCALE GENOMIC DNA]</scope>
    <source>
        <strain evidence="2 3">DSM 16098</strain>
    </source>
</reference>
<comment type="caution">
    <text evidence="2">The sequence shown here is derived from an EMBL/GenBank/DDBJ whole genome shotgun (WGS) entry which is preliminary data.</text>
</comment>
<sequence length="123" mass="13354">MSYSLFITYDEIVTLQAYPPQKQYPLLLADFLRQKHAFFALHSDSFSRAISCFSLSASAELEAPLRTLDSATDALLESASTASCATDVAFSVNGASLSFCLRSGFMFVSVFGFVFVAVAIINP</sequence>
<evidence type="ECO:0000256" key="1">
    <source>
        <dbReference type="SAM" id="Phobius"/>
    </source>
</evidence>
<dbReference type="Proteomes" id="UP000075621">
    <property type="component" value="Unassembled WGS sequence"/>
</dbReference>
<gene>
    <name evidence="2" type="ORF">A2I98_07860</name>
</gene>
<protein>
    <submittedName>
        <fullName evidence="2">Uncharacterized protein</fullName>
    </submittedName>
</protein>
<evidence type="ECO:0000313" key="2">
    <source>
        <dbReference type="EMBL" id="KYL35113.1"/>
    </source>
</evidence>
<organism evidence="2 3">
    <name type="scientific">Pseudoalteromonas agarivorans</name>
    <dbReference type="NCBI Taxonomy" id="176102"/>
    <lineage>
        <taxon>Bacteria</taxon>
        <taxon>Pseudomonadati</taxon>
        <taxon>Pseudomonadota</taxon>
        <taxon>Gammaproteobacteria</taxon>
        <taxon>Alteromonadales</taxon>
        <taxon>Pseudoalteromonadaceae</taxon>
        <taxon>Pseudoalteromonas</taxon>
    </lineage>
</organism>
<keyword evidence="1" id="KW-0812">Transmembrane</keyword>